<evidence type="ECO:0000313" key="1">
    <source>
        <dbReference type="EMBL" id="CAJ2678428.1"/>
    </source>
</evidence>
<name>A0ACB0MDD9_TRIPR</name>
<gene>
    <name evidence="1" type="ORF">MILVUS5_LOCUS40715</name>
</gene>
<organism evidence="1 2">
    <name type="scientific">Trifolium pratense</name>
    <name type="common">Red clover</name>
    <dbReference type="NCBI Taxonomy" id="57577"/>
    <lineage>
        <taxon>Eukaryota</taxon>
        <taxon>Viridiplantae</taxon>
        <taxon>Streptophyta</taxon>
        <taxon>Embryophyta</taxon>
        <taxon>Tracheophyta</taxon>
        <taxon>Spermatophyta</taxon>
        <taxon>Magnoliopsida</taxon>
        <taxon>eudicotyledons</taxon>
        <taxon>Gunneridae</taxon>
        <taxon>Pentapetalae</taxon>
        <taxon>rosids</taxon>
        <taxon>fabids</taxon>
        <taxon>Fabales</taxon>
        <taxon>Fabaceae</taxon>
        <taxon>Papilionoideae</taxon>
        <taxon>50 kb inversion clade</taxon>
        <taxon>NPAAA clade</taxon>
        <taxon>Hologalegina</taxon>
        <taxon>IRL clade</taxon>
        <taxon>Trifolieae</taxon>
        <taxon>Trifolium</taxon>
    </lineage>
</organism>
<accession>A0ACB0MDD9</accession>
<proteinExistence type="predicted"/>
<reference evidence="1" key="1">
    <citation type="submission" date="2023-10" db="EMBL/GenBank/DDBJ databases">
        <authorList>
            <person name="Rodriguez Cubillos JULIANA M."/>
            <person name="De Vega J."/>
        </authorList>
    </citation>
    <scope>NUCLEOTIDE SEQUENCE</scope>
</reference>
<sequence>MAKSTSFALIFSLILIMMFIVESRPTPTVAVPTCDTIHGVGQDETCSSIAQKFNLLEAHFLEINPNINCIGIFVGQWVCVEAQII</sequence>
<keyword evidence="2" id="KW-1185">Reference proteome</keyword>
<dbReference type="Proteomes" id="UP001177021">
    <property type="component" value="Unassembled WGS sequence"/>
</dbReference>
<comment type="caution">
    <text evidence="1">The sequence shown here is derived from an EMBL/GenBank/DDBJ whole genome shotgun (WGS) entry which is preliminary data.</text>
</comment>
<dbReference type="EMBL" id="CASHSV030000823">
    <property type="protein sequence ID" value="CAJ2678428.1"/>
    <property type="molecule type" value="Genomic_DNA"/>
</dbReference>
<protein>
    <submittedName>
        <fullName evidence="1">Uncharacterized protein</fullName>
    </submittedName>
</protein>
<evidence type="ECO:0000313" key="2">
    <source>
        <dbReference type="Proteomes" id="UP001177021"/>
    </source>
</evidence>